<protein>
    <submittedName>
        <fullName evidence="1">Uncharacterized protein</fullName>
    </submittedName>
</protein>
<evidence type="ECO:0000313" key="2">
    <source>
        <dbReference type="Proteomes" id="UP000705379"/>
    </source>
</evidence>
<reference evidence="1" key="1">
    <citation type="submission" date="2018-08" db="EMBL/GenBank/DDBJ databases">
        <authorList>
            <person name="Jin W."/>
            <person name="Wang H."/>
            <person name="Yang Y."/>
            <person name="Li M."/>
            <person name="Liu J."/>
        </authorList>
    </citation>
    <scope>NUCLEOTIDE SEQUENCE</scope>
    <source>
        <strain evidence="1">AESS21</strain>
    </source>
</reference>
<dbReference type="EMBL" id="QTKU01000002">
    <property type="protein sequence ID" value="MBS8260268.1"/>
    <property type="molecule type" value="Genomic_DNA"/>
</dbReference>
<comment type="caution">
    <text evidence="1">The sequence shown here is derived from an EMBL/GenBank/DDBJ whole genome shotgun (WGS) entry which is preliminary data.</text>
</comment>
<dbReference type="Proteomes" id="UP000705379">
    <property type="component" value="Unassembled WGS sequence"/>
</dbReference>
<name>A0A944CE36_9HYPH</name>
<organism evidence="1 2">
    <name type="scientific">Roseibium polysiphoniae</name>
    <dbReference type="NCBI Taxonomy" id="2571221"/>
    <lineage>
        <taxon>Bacteria</taxon>
        <taxon>Pseudomonadati</taxon>
        <taxon>Pseudomonadota</taxon>
        <taxon>Alphaproteobacteria</taxon>
        <taxon>Hyphomicrobiales</taxon>
        <taxon>Stappiaceae</taxon>
        <taxon>Roseibium</taxon>
    </lineage>
</organism>
<accession>A0A944CE36</accession>
<evidence type="ECO:0000313" key="1">
    <source>
        <dbReference type="EMBL" id="MBS8260268.1"/>
    </source>
</evidence>
<gene>
    <name evidence="1" type="ORF">DYI23_08570</name>
</gene>
<reference evidence="1" key="2">
    <citation type="journal article" date="2021" name="Microorganisms">
        <title>Bacterial Dimethylsulfoniopropionate Biosynthesis in the East China Sea.</title>
        <authorList>
            <person name="Liu J."/>
            <person name="Zhang Y."/>
            <person name="Liu J."/>
            <person name="Zhong H."/>
            <person name="Williams B.T."/>
            <person name="Zheng Y."/>
            <person name="Curson A.R.J."/>
            <person name="Sun C."/>
            <person name="Sun H."/>
            <person name="Song D."/>
            <person name="Wagner Mackenzie B."/>
            <person name="Bermejo Martinez A."/>
            <person name="Todd J.D."/>
            <person name="Zhang X.H."/>
        </authorList>
    </citation>
    <scope>NUCLEOTIDE SEQUENCE</scope>
    <source>
        <strain evidence="1">AESS21</strain>
    </source>
</reference>
<proteinExistence type="predicted"/>
<sequence length="66" mass="7548">MRKSRPFHLDHRAPETTWKPRLLQTNAAKSGSNSQSGCIYRSSSYSQQINLCYALAMTVDLLQILY</sequence>
<dbReference type="AlphaFoldDB" id="A0A944CE36"/>